<dbReference type="NCBIfam" id="TIGR00196">
    <property type="entry name" value="yjeF_cterm"/>
    <property type="match status" value="1"/>
</dbReference>
<dbReference type="InterPro" id="IPR017953">
    <property type="entry name" value="Carbohydrate_kinase_pred_CS"/>
</dbReference>
<comment type="caution">
    <text evidence="8">The sequence shown here is derived from an EMBL/GenBank/DDBJ whole genome shotgun (WGS) entry which is preliminary data.</text>
</comment>
<dbReference type="RefSeq" id="WP_250592883.1">
    <property type="nucleotide sequence ID" value="NZ_JAMLJM010000006.1"/>
</dbReference>
<evidence type="ECO:0000256" key="6">
    <source>
        <dbReference type="HAMAP-Rule" id="MF_01965"/>
    </source>
</evidence>
<dbReference type="HAMAP" id="MF_01965">
    <property type="entry name" value="NADHX_dehydratase"/>
    <property type="match status" value="1"/>
</dbReference>
<evidence type="ECO:0000313" key="9">
    <source>
        <dbReference type="Proteomes" id="UP001317191"/>
    </source>
</evidence>
<comment type="caution">
    <text evidence="6">Lacks conserved residue(s) required for the propagation of feature annotation.</text>
</comment>
<keyword evidence="3 6" id="KW-0521">NADP</keyword>
<organism evidence="8 9">
    <name type="scientific">Flavobacterium luminosum</name>
    <dbReference type="NCBI Taxonomy" id="2949086"/>
    <lineage>
        <taxon>Bacteria</taxon>
        <taxon>Pseudomonadati</taxon>
        <taxon>Bacteroidota</taxon>
        <taxon>Flavobacteriia</taxon>
        <taxon>Flavobacteriales</taxon>
        <taxon>Flavobacteriaceae</taxon>
        <taxon>Flavobacterium</taxon>
    </lineage>
</organism>
<comment type="catalytic activity">
    <reaction evidence="6">
        <text>(6S)-NADHX + ADP = AMP + phosphate + NADH + H(+)</text>
        <dbReference type="Rhea" id="RHEA:32223"/>
        <dbReference type="ChEBI" id="CHEBI:15378"/>
        <dbReference type="ChEBI" id="CHEBI:43474"/>
        <dbReference type="ChEBI" id="CHEBI:57945"/>
        <dbReference type="ChEBI" id="CHEBI:64074"/>
        <dbReference type="ChEBI" id="CHEBI:456215"/>
        <dbReference type="ChEBI" id="CHEBI:456216"/>
        <dbReference type="EC" id="4.2.1.136"/>
    </reaction>
</comment>
<feature type="binding site" evidence="6">
    <location>
        <position position="220"/>
    </location>
    <ligand>
        <name>AMP</name>
        <dbReference type="ChEBI" id="CHEBI:456215"/>
    </ligand>
</feature>
<protein>
    <recommendedName>
        <fullName evidence="6">ADP-dependent (S)-NAD(P)H-hydrate dehydratase</fullName>
        <ecNumber evidence="6">4.2.1.136</ecNumber>
    </recommendedName>
    <alternativeName>
        <fullName evidence="6">ADP-dependent NAD(P)HX dehydratase</fullName>
    </alternativeName>
</protein>
<comment type="catalytic activity">
    <reaction evidence="6">
        <text>(6S)-NADPHX + ADP = AMP + phosphate + NADPH + H(+)</text>
        <dbReference type="Rhea" id="RHEA:32235"/>
        <dbReference type="ChEBI" id="CHEBI:15378"/>
        <dbReference type="ChEBI" id="CHEBI:43474"/>
        <dbReference type="ChEBI" id="CHEBI:57783"/>
        <dbReference type="ChEBI" id="CHEBI:64076"/>
        <dbReference type="ChEBI" id="CHEBI:456215"/>
        <dbReference type="ChEBI" id="CHEBI:456216"/>
        <dbReference type="EC" id="4.2.1.136"/>
    </reaction>
</comment>
<sequence length="282" mass="30508">MGNFIQIDKEIALRHFRPIEKFAHKGSQGHALIIGGSYGKIGSVCLSAKACLKSGAGLVTAYIPKCGYTIIQTAVPEVMVITDDYQDFITSVDHDLNLQAIGLGMGMGTQQETHQALFLFLNMNTVPLVIDADALNILSLNREWLELLPKQTVLTPHKKELERLIGAWQSEEEMIAKVQELSNAHDIIFVIKGAPTLIVYKEQVYQNTTGNQALATAGSGDVLTGIITGLLAQYHAPFDAALVGVYLHGLTANQAVEETGFNSFIASDIIKGLGKAFLSLQA</sequence>
<evidence type="ECO:0000259" key="7">
    <source>
        <dbReference type="PROSITE" id="PS51383"/>
    </source>
</evidence>
<evidence type="ECO:0000256" key="4">
    <source>
        <dbReference type="ARBA" id="ARBA00023027"/>
    </source>
</evidence>
<dbReference type="EMBL" id="JAMLJM010000006">
    <property type="protein sequence ID" value="MCL9809430.1"/>
    <property type="molecule type" value="Genomic_DNA"/>
</dbReference>
<evidence type="ECO:0000256" key="3">
    <source>
        <dbReference type="ARBA" id="ARBA00022857"/>
    </source>
</evidence>
<evidence type="ECO:0000256" key="5">
    <source>
        <dbReference type="ARBA" id="ARBA00023239"/>
    </source>
</evidence>
<comment type="subunit">
    <text evidence="6">Homotetramer.</text>
</comment>
<dbReference type="PANTHER" id="PTHR12592">
    <property type="entry name" value="ATP-DEPENDENT (S)-NAD(P)H-HYDRATE DEHYDRATASE FAMILY MEMBER"/>
    <property type="match status" value="1"/>
</dbReference>
<keyword evidence="9" id="KW-1185">Reference proteome</keyword>
<keyword evidence="4 6" id="KW-0520">NAD</keyword>
<evidence type="ECO:0000256" key="1">
    <source>
        <dbReference type="ARBA" id="ARBA00022741"/>
    </source>
</evidence>
<dbReference type="CDD" id="cd01171">
    <property type="entry name" value="YXKO-related"/>
    <property type="match status" value="1"/>
</dbReference>
<evidence type="ECO:0000256" key="2">
    <source>
        <dbReference type="ARBA" id="ARBA00022840"/>
    </source>
</evidence>
<feature type="binding site" evidence="6">
    <location>
        <position position="221"/>
    </location>
    <ligand>
        <name>(6S)-NADPHX</name>
        <dbReference type="ChEBI" id="CHEBI:64076"/>
    </ligand>
</feature>
<gene>
    <name evidence="6" type="primary">nnrD</name>
    <name evidence="8" type="ORF">NAT50_08665</name>
</gene>
<comment type="function">
    <text evidence="6">Catalyzes the dehydration of the S-form of NAD(P)HX at the expense of ADP, which is converted to AMP. Together with NAD(P)HX epimerase, which catalyzes the epimerization of the S- and R-forms, the enzyme allows the repair of both epimers of NAD(P)HX, a damaged form of NAD(P)H that is a result of enzymatic or heat-dependent hydration.</text>
</comment>
<comment type="similarity">
    <text evidence="6">Belongs to the NnrD/CARKD family.</text>
</comment>
<evidence type="ECO:0000313" key="8">
    <source>
        <dbReference type="EMBL" id="MCL9809430.1"/>
    </source>
</evidence>
<keyword evidence="5 6" id="KW-0456">Lyase</keyword>
<feature type="binding site" evidence="6">
    <location>
        <position position="106"/>
    </location>
    <ligand>
        <name>(6S)-NADPHX</name>
        <dbReference type="ChEBI" id="CHEBI:64076"/>
    </ligand>
</feature>
<dbReference type="PROSITE" id="PS51383">
    <property type="entry name" value="YJEF_C_3"/>
    <property type="match status" value="1"/>
</dbReference>
<dbReference type="InterPro" id="IPR029056">
    <property type="entry name" value="Ribokinase-like"/>
</dbReference>
<feature type="binding site" evidence="6">
    <location>
        <position position="157"/>
    </location>
    <ligand>
        <name>(6S)-NADPHX</name>
        <dbReference type="ChEBI" id="CHEBI:64076"/>
    </ligand>
</feature>
<dbReference type="PANTHER" id="PTHR12592:SF0">
    <property type="entry name" value="ATP-DEPENDENT (S)-NAD(P)H-HYDRATE DEHYDRATASE"/>
    <property type="match status" value="1"/>
</dbReference>
<name>A0ABT0TPZ4_9FLAO</name>
<dbReference type="PROSITE" id="PS01050">
    <property type="entry name" value="YJEF_C_2"/>
    <property type="match status" value="1"/>
</dbReference>
<dbReference type="SUPFAM" id="SSF53613">
    <property type="entry name" value="Ribokinase-like"/>
    <property type="match status" value="1"/>
</dbReference>
<comment type="cofactor">
    <cofactor evidence="6">
        <name>Mg(2+)</name>
        <dbReference type="ChEBI" id="CHEBI:18420"/>
    </cofactor>
</comment>
<dbReference type="Pfam" id="PF01256">
    <property type="entry name" value="Carb_kinase"/>
    <property type="match status" value="1"/>
</dbReference>
<keyword evidence="1 6" id="KW-0547">Nucleotide-binding</keyword>
<feature type="binding site" evidence="6">
    <location>
        <begin position="192"/>
        <end position="196"/>
    </location>
    <ligand>
        <name>AMP</name>
        <dbReference type="ChEBI" id="CHEBI:456215"/>
    </ligand>
</feature>
<dbReference type="EC" id="4.2.1.136" evidence="6"/>
<dbReference type="InterPro" id="IPR000631">
    <property type="entry name" value="CARKD"/>
</dbReference>
<dbReference type="Gene3D" id="3.40.1190.20">
    <property type="match status" value="1"/>
</dbReference>
<dbReference type="Proteomes" id="UP001317191">
    <property type="component" value="Unassembled WGS sequence"/>
</dbReference>
<proteinExistence type="inferred from homology"/>
<feature type="domain" description="YjeF C-terminal" evidence="7">
    <location>
        <begin position="8"/>
        <end position="280"/>
    </location>
</feature>
<accession>A0ABT0TPZ4</accession>
<keyword evidence="2 6" id="KW-0067">ATP-binding</keyword>
<reference evidence="8 9" key="1">
    <citation type="submission" date="2022-05" db="EMBL/GenBank/DDBJ databases">
        <title>Flavobacterium sp., isolated from activated sludge.</title>
        <authorList>
            <person name="Ran Q."/>
        </authorList>
    </citation>
    <scope>NUCLEOTIDE SEQUENCE [LARGE SCALE GENOMIC DNA]</scope>
    <source>
        <strain evidence="8 9">HXWNR70</strain>
    </source>
</reference>